<feature type="compositionally biased region" description="Basic residues" evidence="1">
    <location>
        <begin position="13"/>
        <end position="26"/>
    </location>
</feature>
<protein>
    <submittedName>
        <fullName evidence="2">Uncharacterized protein</fullName>
    </submittedName>
</protein>
<accession>A0AAV9JLA2</accession>
<evidence type="ECO:0000256" key="1">
    <source>
        <dbReference type="SAM" id="MobiDB-lite"/>
    </source>
</evidence>
<proteinExistence type="predicted"/>
<name>A0AAV9JLA2_9PEZI</name>
<feature type="compositionally biased region" description="Acidic residues" evidence="1">
    <location>
        <begin position="300"/>
        <end position="312"/>
    </location>
</feature>
<keyword evidence="3" id="KW-1185">Reference proteome</keyword>
<reference evidence="2 3" key="1">
    <citation type="submission" date="2021-11" db="EMBL/GenBank/DDBJ databases">
        <title>Black yeast isolated from Biological Soil Crust.</title>
        <authorList>
            <person name="Kurbessoian T."/>
        </authorList>
    </citation>
    <scope>NUCLEOTIDE SEQUENCE [LARGE SCALE GENOMIC DNA]</scope>
    <source>
        <strain evidence="2 3">CCFEE 5522</strain>
    </source>
</reference>
<feature type="region of interest" description="Disordered" evidence="1">
    <location>
        <begin position="1"/>
        <end position="29"/>
    </location>
</feature>
<organism evidence="2 3">
    <name type="scientific">Oleoguttula mirabilis</name>
    <dbReference type="NCBI Taxonomy" id="1507867"/>
    <lineage>
        <taxon>Eukaryota</taxon>
        <taxon>Fungi</taxon>
        <taxon>Dikarya</taxon>
        <taxon>Ascomycota</taxon>
        <taxon>Pezizomycotina</taxon>
        <taxon>Dothideomycetes</taxon>
        <taxon>Dothideomycetidae</taxon>
        <taxon>Mycosphaerellales</taxon>
        <taxon>Teratosphaeriaceae</taxon>
        <taxon>Oleoguttula</taxon>
    </lineage>
</organism>
<sequence length="350" mass="38763">MDKQTDGPQAATRHAKDRRPTWKSKAARSLSAVEQVIEQRLARLEGKQAASPPSPKTSAALDLDTDLDTFGHLFNDLEERVAALEKLEPQSELETRLSGVIDARIKPYEQYRTEATNAVQQLKEVRESMRPVALAKPNVETMTLVNDHEASLREFSGRLLHLEDQTELTKAQSLSTSDLAKALLHRLKRGDILAQGPSRDIRLALDGAVDDGPEEATAPPPRMPDTPVTDMTGARQSVVEESVEDDDDDSPKKRRRTARTPRAAKFEGRRRETEPISTPQCESALSAFRSGGLAVDYEGTADDAGNDVDDMEGVIIPPEVRRTSRKPVPTKQHEDMVHWKEANLRLRGSG</sequence>
<feature type="compositionally biased region" description="Basic and acidic residues" evidence="1">
    <location>
        <begin position="264"/>
        <end position="274"/>
    </location>
</feature>
<dbReference type="EMBL" id="JAVFHQ010000018">
    <property type="protein sequence ID" value="KAK4545763.1"/>
    <property type="molecule type" value="Genomic_DNA"/>
</dbReference>
<evidence type="ECO:0000313" key="3">
    <source>
        <dbReference type="Proteomes" id="UP001324427"/>
    </source>
</evidence>
<feature type="region of interest" description="Disordered" evidence="1">
    <location>
        <begin position="300"/>
        <end position="334"/>
    </location>
</feature>
<dbReference type="Proteomes" id="UP001324427">
    <property type="component" value="Unassembled WGS sequence"/>
</dbReference>
<gene>
    <name evidence="2" type="ORF">LTR36_002717</name>
</gene>
<feature type="region of interest" description="Disordered" evidence="1">
    <location>
        <begin position="210"/>
        <end position="280"/>
    </location>
</feature>
<dbReference type="AlphaFoldDB" id="A0AAV9JLA2"/>
<comment type="caution">
    <text evidence="2">The sequence shown here is derived from an EMBL/GenBank/DDBJ whole genome shotgun (WGS) entry which is preliminary data.</text>
</comment>
<evidence type="ECO:0000313" key="2">
    <source>
        <dbReference type="EMBL" id="KAK4545763.1"/>
    </source>
</evidence>